<dbReference type="EC" id="2.7.7.72" evidence="11"/>
<dbReference type="InterPro" id="IPR002646">
    <property type="entry name" value="PolA_pol_head_dom"/>
</dbReference>
<dbReference type="GO" id="GO:0000049">
    <property type="term" value="F:tRNA binding"/>
    <property type="evidence" value="ECO:0007669"/>
    <property type="project" value="TreeGrafter"/>
</dbReference>
<dbReference type="InterPro" id="IPR032828">
    <property type="entry name" value="PolyA_RNA-bd"/>
</dbReference>
<evidence type="ECO:0000256" key="3">
    <source>
        <dbReference type="ARBA" id="ARBA00022694"/>
    </source>
</evidence>
<dbReference type="Pfam" id="PF12627">
    <property type="entry name" value="PolyA_pol_RNAbd"/>
    <property type="match status" value="1"/>
</dbReference>
<evidence type="ECO:0000256" key="5">
    <source>
        <dbReference type="ARBA" id="ARBA00022723"/>
    </source>
</evidence>
<dbReference type="Pfam" id="PF01743">
    <property type="entry name" value="PolyA_pol"/>
    <property type="match status" value="1"/>
</dbReference>
<dbReference type="PANTHER" id="PTHR46173">
    <property type="entry name" value="CCA TRNA NUCLEOTIDYLTRANSFERASE 1, MITOCHONDRIAL"/>
    <property type="match status" value="1"/>
</dbReference>
<dbReference type="SUPFAM" id="SSF81891">
    <property type="entry name" value="Poly A polymerase C-terminal region-like"/>
    <property type="match status" value="1"/>
</dbReference>
<dbReference type="GO" id="GO:0046872">
    <property type="term" value="F:metal ion binding"/>
    <property type="evidence" value="ECO:0007669"/>
    <property type="project" value="UniProtKB-KW"/>
</dbReference>
<dbReference type="GO" id="GO:0008033">
    <property type="term" value="P:tRNA processing"/>
    <property type="evidence" value="ECO:0007669"/>
    <property type="project" value="UniProtKB-KW"/>
</dbReference>
<proteinExistence type="inferred from homology"/>
<dbReference type="InterPro" id="IPR043519">
    <property type="entry name" value="NT_sf"/>
</dbReference>
<comment type="cofactor">
    <cofactor evidence="1">
        <name>Mg(2+)</name>
        <dbReference type="ChEBI" id="CHEBI:18420"/>
    </cofactor>
</comment>
<feature type="domain" description="tRNA nucleotidyltransferase/poly(A) polymerase RNA and SrmB- binding" evidence="10">
    <location>
        <begin position="182"/>
        <end position="239"/>
    </location>
</feature>
<dbReference type="GO" id="GO:0000166">
    <property type="term" value="F:nucleotide binding"/>
    <property type="evidence" value="ECO:0007669"/>
    <property type="project" value="UniProtKB-KW"/>
</dbReference>
<dbReference type="AlphaFoldDB" id="A8LPF7"/>
<comment type="similarity">
    <text evidence="8">Belongs to the tRNA nucleotidyltransferase/poly(A) polymerase family.</text>
</comment>
<evidence type="ECO:0000256" key="8">
    <source>
        <dbReference type="RuleBase" id="RU003953"/>
    </source>
</evidence>
<accession>A8LPF7</accession>
<dbReference type="Gene3D" id="3.30.460.10">
    <property type="entry name" value="Beta Polymerase, domain 2"/>
    <property type="match status" value="1"/>
</dbReference>
<dbReference type="GO" id="GO:0004810">
    <property type="term" value="F:CCA tRNA nucleotidyltransferase activity"/>
    <property type="evidence" value="ECO:0007669"/>
    <property type="project" value="UniProtKB-EC"/>
</dbReference>
<keyword evidence="4 11" id="KW-0548">Nucleotidyltransferase</keyword>
<evidence type="ECO:0000256" key="2">
    <source>
        <dbReference type="ARBA" id="ARBA00022679"/>
    </source>
</evidence>
<gene>
    <name evidence="11" type="primary">cca</name>
    <name evidence="11" type="ordered locus">Dshi_3489</name>
</gene>
<dbReference type="RefSeq" id="WP_012180146.1">
    <property type="nucleotide sequence ID" value="NC_009952.1"/>
</dbReference>
<dbReference type="Proteomes" id="UP000006833">
    <property type="component" value="Chromosome"/>
</dbReference>
<evidence type="ECO:0000256" key="4">
    <source>
        <dbReference type="ARBA" id="ARBA00022695"/>
    </source>
</evidence>
<organism evidence="11 12">
    <name type="scientific">Dinoroseobacter shibae (strain DSM 16493 / NCIMB 14021 / DFL 12)</name>
    <dbReference type="NCBI Taxonomy" id="398580"/>
    <lineage>
        <taxon>Bacteria</taxon>
        <taxon>Pseudomonadati</taxon>
        <taxon>Pseudomonadota</taxon>
        <taxon>Alphaproteobacteria</taxon>
        <taxon>Rhodobacterales</taxon>
        <taxon>Roseobacteraceae</taxon>
        <taxon>Dinoroseobacter</taxon>
    </lineage>
</organism>
<keyword evidence="2 8" id="KW-0808">Transferase</keyword>
<keyword evidence="3" id="KW-0819">tRNA processing</keyword>
<keyword evidence="8" id="KW-0694">RNA-binding</keyword>
<keyword evidence="7" id="KW-0460">Magnesium</keyword>
<dbReference type="PANTHER" id="PTHR46173:SF1">
    <property type="entry name" value="CCA TRNA NUCLEOTIDYLTRANSFERASE 1, MITOCHONDRIAL"/>
    <property type="match status" value="1"/>
</dbReference>
<keyword evidence="6" id="KW-0547">Nucleotide-binding</keyword>
<dbReference type="eggNOG" id="COG0617">
    <property type="taxonomic scope" value="Bacteria"/>
</dbReference>
<reference evidence="12" key="1">
    <citation type="journal article" date="2010" name="ISME J.">
        <title>The complete genome sequence of the algal symbiont Dinoroseobacter shibae: a hitchhiker's guide to life in the sea.</title>
        <authorList>
            <person name="Wagner-Dobler I."/>
            <person name="Ballhausen B."/>
            <person name="Berger M."/>
            <person name="Brinkhoff T."/>
            <person name="Buchholz I."/>
            <person name="Bunk B."/>
            <person name="Cypionka H."/>
            <person name="Daniel R."/>
            <person name="Drepper T."/>
            <person name="Gerdts G."/>
            <person name="Hahnke S."/>
            <person name="Han C."/>
            <person name="Jahn D."/>
            <person name="Kalhoefer D."/>
            <person name="Kiss H."/>
            <person name="Klenk H.P."/>
            <person name="Kyrpides N."/>
            <person name="Liebl W."/>
            <person name="Liesegang H."/>
            <person name="Meincke L."/>
            <person name="Pati A."/>
            <person name="Petersen J."/>
            <person name="Piekarski T."/>
            <person name="Pommerenke C."/>
            <person name="Pradella S."/>
            <person name="Pukall R."/>
            <person name="Rabus R."/>
            <person name="Stackebrandt E."/>
            <person name="Thole S."/>
            <person name="Thompson L."/>
            <person name="Tielen P."/>
            <person name="Tomasch J."/>
            <person name="von Jan M."/>
            <person name="Wanphrut N."/>
            <person name="Wichels A."/>
            <person name="Zech H."/>
            <person name="Simon M."/>
        </authorList>
    </citation>
    <scope>NUCLEOTIDE SEQUENCE [LARGE SCALE GENOMIC DNA]</scope>
    <source>
        <strain evidence="12">DSM 16493 / NCIMB 14021 / DFL 12</strain>
    </source>
</reference>
<evidence type="ECO:0000256" key="7">
    <source>
        <dbReference type="ARBA" id="ARBA00022842"/>
    </source>
</evidence>
<dbReference type="InterPro" id="IPR050264">
    <property type="entry name" value="Bact_CCA-adding_enz_type3_sf"/>
</dbReference>
<dbReference type="STRING" id="398580.Dshi_3489"/>
<name>A8LPF7_DINSH</name>
<dbReference type="Gene3D" id="1.10.3090.10">
    <property type="entry name" value="cca-adding enzyme, domain 2"/>
    <property type="match status" value="1"/>
</dbReference>
<protein>
    <submittedName>
        <fullName evidence="11">CCA-adding enzyme</fullName>
        <ecNumber evidence="11">2.7.7.72</ecNumber>
    </submittedName>
</protein>
<evidence type="ECO:0000313" key="11">
    <source>
        <dbReference type="EMBL" id="ABV95222.1"/>
    </source>
</evidence>
<evidence type="ECO:0000259" key="10">
    <source>
        <dbReference type="Pfam" id="PF12627"/>
    </source>
</evidence>
<evidence type="ECO:0000256" key="1">
    <source>
        <dbReference type="ARBA" id="ARBA00001946"/>
    </source>
</evidence>
<dbReference type="SUPFAM" id="SSF81301">
    <property type="entry name" value="Nucleotidyltransferase"/>
    <property type="match status" value="1"/>
</dbReference>
<evidence type="ECO:0000259" key="9">
    <source>
        <dbReference type="Pfam" id="PF01743"/>
    </source>
</evidence>
<dbReference type="EMBL" id="CP000830">
    <property type="protein sequence ID" value="ABV95222.1"/>
    <property type="molecule type" value="Genomic_DNA"/>
</dbReference>
<keyword evidence="12" id="KW-1185">Reference proteome</keyword>
<feature type="domain" description="Poly A polymerase head" evidence="9">
    <location>
        <begin position="27"/>
        <end position="149"/>
    </location>
</feature>
<dbReference type="KEGG" id="dsh:Dshi_3489"/>
<dbReference type="HOGENOM" id="CLU_015961_2_3_5"/>
<dbReference type="CDD" id="cd05398">
    <property type="entry name" value="NT_ClassII-CCAase"/>
    <property type="match status" value="1"/>
</dbReference>
<evidence type="ECO:0000313" key="12">
    <source>
        <dbReference type="Proteomes" id="UP000006833"/>
    </source>
</evidence>
<sequence length="382" mass="39908">MSVLASRLSHPGAQHVLGVLTGAGHAAYFVGGTVRNALIGAPVTDFDIATAALPQQVQTLAEDAGIKVVATGIDHGTLTLVLDKTPFEVTTFRRDVATDGRRATVAFAKDVAEDARRRDFTMNALYATAAGEVVDPLGGLPDLEARKVRFIDDPEARIREDYLRILRFFRFTAWYGDPAKGIDAEGLTACAALADGLQTLSTERVTAELLKLLAAPDPAPAVASMGQSGILSRVLPGAADTALAPLVHLEPTLDLAPDGLRRLAALGGDAGGLRLSKVQARHLATLRSESGGNDTALHLGQRLGPETAAEVLALRAASLGQPIPPNARSDIARGAAATFPVRAADLPADLEGPAIGAALGILEAAWRASDFRLDREALLARL</sequence>
<evidence type="ECO:0000256" key="6">
    <source>
        <dbReference type="ARBA" id="ARBA00022741"/>
    </source>
</evidence>
<dbReference type="OrthoDB" id="9805698at2"/>
<keyword evidence="5" id="KW-0479">Metal-binding</keyword>